<dbReference type="EMBL" id="CAJNJA010015601">
    <property type="protein sequence ID" value="CAE7364490.1"/>
    <property type="molecule type" value="Genomic_DNA"/>
</dbReference>
<dbReference type="OrthoDB" id="445473at2759"/>
<dbReference type="Gene3D" id="3.40.50.1360">
    <property type="match status" value="1"/>
</dbReference>
<dbReference type="PANTHER" id="PTHR11054:SF0">
    <property type="entry name" value="6-PHOSPHOGLUCONOLACTONASE"/>
    <property type="match status" value="1"/>
</dbReference>
<dbReference type="SUPFAM" id="SSF100950">
    <property type="entry name" value="NagB/RpiA/CoA transferase-like"/>
    <property type="match status" value="1"/>
</dbReference>
<sequence>QADVWSTLAGRTSIDWSRVFAAGQHHSPVFLVDERYGWDCQEESNSFLIRDTLIKNLHRRSAGFPESNLILPNTSLDSAQACAEDYQSRLCDMLEKEHGPHLVTIGLGSDGHIASVFPEWYKAVPDRWSMATQKKRSVLVTETSEFEVRTRICVNLRVIREASNILVTLQEGSEEAWTNVKRSFDEERFGEKRFAKRAKVVEPTGVVVSTDGFLMVHAKGRKPKPAPKPPDSPLHYVLRYSNISAMQLAVDRESHYSFVVMGAAGDLAKKKHLDSLASPCIV</sequence>
<evidence type="ECO:0000259" key="1">
    <source>
        <dbReference type="Pfam" id="PF01182"/>
    </source>
</evidence>
<proteinExistence type="predicted"/>
<organism evidence="2 3">
    <name type="scientific">Symbiodinium necroappetens</name>
    <dbReference type="NCBI Taxonomy" id="1628268"/>
    <lineage>
        <taxon>Eukaryota</taxon>
        <taxon>Sar</taxon>
        <taxon>Alveolata</taxon>
        <taxon>Dinophyceae</taxon>
        <taxon>Suessiales</taxon>
        <taxon>Symbiodiniaceae</taxon>
        <taxon>Symbiodinium</taxon>
    </lineage>
</organism>
<dbReference type="InterPro" id="IPR037171">
    <property type="entry name" value="NagB/RpiA_transferase-like"/>
</dbReference>
<protein>
    <submittedName>
        <fullName evidence="2">Pgl protein</fullName>
    </submittedName>
</protein>
<accession>A0A812Q0Y4</accession>
<dbReference type="GO" id="GO:0005975">
    <property type="term" value="P:carbohydrate metabolic process"/>
    <property type="evidence" value="ECO:0007669"/>
    <property type="project" value="InterPro"/>
</dbReference>
<dbReference type="InterPro" id="IPR006148">
    <property type="entry name" value="Glc/Gal-6P_isomerase"/>
</dbReference>
<gene>
    <name evidence="2" type="primary">pgl</name>
    <name evidence="2" type="ORF">SNEC2469_LOCUS9661</name>
</gene>
<evidence type="ECO:0000313" key="2">
    <source>
        <dbReference type="EMBL" id="CAE7364490.1"/>
    </source>
</evidence>
<comment type="caution">
    <text evidence="2">The sequence shown here is derived from an EMBL/GenBank/DDBJ whole genome shotgun (WGS) entry which is preliminary data.</text>
</comment>
<keyword evidence="3" id="KW-1185">Reference proteome</keyword>
<dbReference type="Proteomes" id="UP000601435">
    <property type="component" value="Unassembled WGS sequence"/>
</dbReference>
<feature type="non-terminal residue" evidence="2">
    <location>
        <position position="1"/>
    </location>
</feature>
<name>A0A812Q0Y4_9DINO</name>
<reference evidence="2" key="1">
    <citation type="submission" date="2021-02" db="EMBL/GenBank/DDBJ databases">
        <authorList>
            <person name="Dougan E. K."/>
            <person name="Rhodes N."/>
            <person name="Thang M."/>
            <person name="Chan C."/>
        </authorList>
    </citation>
    <scope>NUCLEOTIDE SEQUENCE</scope>
</reference>
<dbReference type="PANTHER" id="PTHR11054">
    <property type="entry name" value="6-PHOSPHOGLUCONOLACTONASE"/>
    <property type="match status" value="1"/>
</dbReference>
<dbReference type="AlphaFoldDB" id="A0A812Q0Y4"/>
<dbReference type="Pfam" id="PF01182">
    <property type="entry name" value="Glucosamine_iso"/>
    <property type="match status" value="1"/>
</dbReference>
<evidence type="ECO:0000313" key="3">
    <source>
        <dbReference type="Proteomes" id="UP000601435"/>
    </source>
</evidence>
<feature type="domain" description="Glucosamine/galactosamine-6-phosphate isomerase" evidence="1">
    <location>
        <begin position="26"/>
        <end position="173"/>
    </location>
</feature>
<dbReference type="InterPro" id="IPR039104">
    <property type="entry name" value="6PGL"/>
</dbReference>